<accession>A0ABQ7AMR3</accession>
<proteinExistence type="predicted"/>
<gene>
    <name evidence="1" type="ORF">DY000_02052974</name>
</gene>
<organism evidence="1 2">
    <name type="scientific">Brassica cretica</name>
    <name type="common">Mustard</name>
    <dbReference type="NCBI Taxonomy" id="69181"/>
    <lineage>
        <taxon>Eukaryota</taxon>
        <taxon>Viridiplantae</taxon>
        <taxon>Streptophyta</taxon>
        <taxon>Embryophyta</taxon>
        <taxon>Tracheophyta</taxon>
        <taxon>Spermatophyta</taxon>
        <taxon>Magnoliopsida</taxon>
        <taxon>eudicotyledons</taxon>
        <taxon>Gunneridae</taxon>
        <taxon>Pentapetalae</taxon>
        <taxon>rosids</taxon>
        <taxon>malvids</taxon>
        <taxon>Brassicales</taxon>
        <taxon>Brassicaceae</taxon>
        <taxon>Brassiceae</taxon>
        <taxon>Brassica</taxon>
    </lineage>
</organism>
<dbReference type="Proteomes" id="UP000266723">
    <property type="component" value="Unassembled WGS sequence"/>
</dbReference>
<comment type="caution">
    <text evidence="1">The sequence shown here is derived from an EMBL/GenBank/DDBJ whole genome shotgun (WGS) entry which is preliminary data.</text>
</comment>
<reference evidence="1 2" key="1">
    <citation type="journal article" date="2020" name="BMC Genomics">
        <title>Intraspecific diversification of the crop wild relative Brassica cretica Lam. using demographic model selection.</title>
        <authorList>
            <person name="Kioukis A."/>
            <person name="Michalopoulou V.A."/>
            <person name="Briers L."/>
            <person name="Pirintsos S."/>
            <person name="Studholme D.J."/>
            <person name="Pavlidis P."/>
            <person name="Sarris P.F."/>
        </authorList>
    </citation>
    <scope>NUCLEOTIDE SEQUENCE [LARGE SCALE GENOMIC DNA]</scope>
    <source>
        <strain evidence="2">cv. PFS-1207/04</strain>
    </source>
</reference>
<sequence>MDTHDLNMEVKHIFSKSVKLEEETGGVLSRWAKTALESCGLWSSHVKGKPLMEMAIEEGQTRCLKDEDKTVQKNTTKGGIETSYEDKSKLVKKSTRWKGGTSCKKGRLRKLSKVWFMMRKSWKKDSEFGYLSDNMGFRMIKDVVQQVVRGECSYSAYMGNSVEDNTIMRGLETKGVDDPITK</sequence>
<evidence type="ECO:0000313" key="2">
    <source>
        <dbReference type="Proteomes" id="UP000266723"/>
    </source>
</evidence>
<dbReference type="EMBL" id="QGKV02002055">
    <property type="protein sequence ID" value="KAF3498999.1"/>
    <property type="molecule type" value="Genomic_DNA"/>
</dbReference>
<protein>
    <submittedName>
        <fullName evidence="1">Uncharacterized protein</fullName>
    </submittedName>
</protein>
<evidence type="ECO:0000313" key="1">
    <source>
        <dbReference type="EMBL" id="KAF3498999.1"/>
    </source>
</evidence>
<name>A0ABQ7AMR3_BRACR</name>
<keyword evidence="2" id="KW-1185">Reference proteome</keyword>